<dbReference type="RefSeq" id="WP_349139162.1">
    <property type="nucleotide sequence ID" value="NZ_JBBMFT010000001.1"/>
</dbReference>
<dbReference type="Gene3D" id="3.40.50.1000">
    <property type="entry name" value="HAD superfamily/HAD-like"/>
    <property type="match status" value="2"/>
</dbReference>
<dbReference type="Gene3D" id="3.30.1240.10">
    <property type="match status" value="1"/>
</dbReference>
<keyword evidence="2" id="KW-1185">Reference proteome</keyword>
<organism evidence="1 2">
    <name type="scientific">Flavonifractor hominis</name>
    <dbReference type="NCBI Taxonomy" id="3133178"/>
    <lineage>
        <taxon>Bacteria</taxon>
        <taxon>Bacillati</taxon>
        <taxon>Bacillota</taxon>
        <taxon>Clostridia</taxon>
        <taxon>Eubacteriales</taxon>
        <taxon>Oscillospiraceae</taxon>
        <taxon>Flavonifractor</taxon>
    </lineage>
</organism>
<gene>
    <name evidence="1" type="ORF">WMO45_02980</name>
</gene>
<evidence type="ECO:0000313" key="2">
    <source>
        <dbReference type="Proteomes" id="UP001440599"/>
    </source>
</evidence>
<sequence length="256" mass="28110">MIFTADLDRTLIFSRGRLTESPAVVPAEYRLGEPYGFMTPGALAALRQLQKKVLFLPNTMRGVEQARRVVFVGDGSCPYLAAQNGLYLLYNGELDREWSRRVAAVVHGLPLSLSDGVGRVLSDLPGIQCLSKQYEYLAVFFVEADAFDDQVCGQLAEELAGSGWSLVRQRKKLYLFPAAIDKGAVLAYVMEREGDDHTVGFGDSGFDLPMLRVCETAWSLAGCELEGGEWGFPIRFSHAPAQAGTEEVLTDLLHAL</sequence>
<proteinExistence type="predicted"/>
<dbReference type="EMBL" id="JBBMFT010000001">
    <property type="protein sequence ID" value="MEQ2455473.1"/>
    <property type="molecule type" value="Genomic_DNA"/>
</dbReference>
<dbReference type="PIRSF" id="PIRSF030802">
    <property type="entry name" value="UCP030802"/>
    <property type="match status" value="1"/>
</dbReference>
<evidence type="ECO:0000313" key="1">
    <source>
        <dbReference type="EMBL" id="MEQ2455473.1"/>
    </source>
</evidence>
<evidence type="ECO:0008006" key="3">
    <source>
        <dbReference type="Google" id="ProtNLM"/>
    </source>
</evidence>
<dbReference type="Proteomes" id="UP001440599">
    <property type="component" value="Unassembled WGS sequence"/>
</dbReference>
<dbReference type="InterPro" id="IPR023214">
    <property type="entry name" value="HAD_sf"/>
</dbReference>
<protein>
    <recommendedName>
        <fullName evidence="3">Sucrose phosphatase-like domain-containing protein</fullName>
    </recommendedName>
</protein>
<dbReference type="SUPFAM" id="SSF56784">
    <property type="entry name" value="HAD-like"/>
    <property type="match status" value="1"/>
</dbReference>
<accession>A0ABV1ELJ6</accession>
<dbReference type="InterPro" id="IPR024197">
    <property type="entry name" value="TPP-like"/>
</dbReference>
<reference evidence="1 2" key="1">
    <citation type="submission" date="2024-03" db="EMBL/GenBank/DDBJ databases">
        <title>Human intestinal bacterial collection.</title>
        <authorList>
            <person name="Pauvert C."/>
            <person name="Hitch T.C.A."/>
            <person name="Clavel T."/>
        </authorList>
    </citation>
    <scope>NUCLEOTIDE SEQUENCE [LARGE SCALE GENOMIC DNA]</scope>
    <source>
        <strain evidence="1 2">CLA-AP-H34</strain>
    </source>
</reference>
<name>A0ABV1ELJ6_9FIRM</name>
<comment type="caution">
    <text evidence="1">The sequence shown here is derived from an EMBL/GenBank/DDBJ whole genome shotgun (WGS) entry which is preliminary data.</text>
</comment>
<dbReference type="InterPro" id="IPR036412">
    <property type="entry name" value="HAD-like_sf"/>
</dbReference>